<dbReference type="PIRSF" id="PIRSF001491">
    <property type="entry name" value="Ppentomutase"/>
    <property type="match status" value="1"/>
</dbReference>
<proteinExistence type="inferred from homology"/>
<evidence type="ECO:0000256" key="1">
    <source>
        <dbReference type="ARBA" id="ARBA00010373"/>
    </source>
</evidence>
<dbReference type="EMBL" id="BATM01000044">
    <property type="protein sequence ID" value="GAD80857.1"/>
    <property type="molecule type" value="Genomic_DNA"/>
</dbReference>
<dbReference type="CDD" id="cd16009">
    <property type="entry name" value="PPM"/>
    <property type="match status" value="1"/>
</dbReference>
<sequence>MPRFIVVVLDGFGVGEMPDVAVVRPQDRGANTACKLMNHFPHDSLPTLESLGLVNITGTKVPSMKANAFANVGKIMLEHEGGDTFMGHQEIMGTKPKSPLIKPFKESIDLIEQALLNAGCSVERMCKDGLELLLVNECVTVGDNLEADLGQVYNIAGNLNQITFESLLDIGKVVRRNNCVARNIVFGGNLSSSSQLLDAIETKGSTYIGVSAPKSGVYDRGFQVMHLGYGVDTSKQVPAQLHQVGVKTTLIGKVADIVGNESGTNYMQMVDTTKIMDKAAAEIKENSDGFFCINIQETDLSGHQEDPLRYWETLKKADHGLSVLTSLLNTEDTLAVIADHGNDPFIGHSRHTRELVPLMVYKPQLTQVNLGTRSTLSDVGATVCDFFDAKQPENGSSFLHLIQ</sequence>
<dbReference type="eggNOG" id="COG1015">
    <property type="taxonomic scope" value="Bacteria"/>
</dbReference>
<dbReference type="SUPFAM" id="SSF53649">
    <property type="entry name" value="Alkaline phosphatase-like"/>
    <property type="match status" value="1"/>
</dbReference>
<dbReference type="InterPro" id="IPR024052">
    <property type="entry name" value="Phosphopentomutase_DeoB_cap_sf"/>
</dbReference>
<protein>
    <recommendedName>
        <fullName evidence="4">Metalloenzyme domain-containing protein</fullName>
    </recommendedName>
</protein>
<gene>
    <name evidence="5" type="ORF">VEZ01S_44_00600</name>
</gene>
<dbReference type="Gene3D" id="3.40.720.10">
    <property type="entry name" value="Alkaline Phosphatase, subunit A"/>
    <property type="match status" value="1"/>
</dbReference>
<dbReference type="Gene3D" id="3.30.70.1250">
    <property type="entry name" value="Phosphopentomutase"/>
    <property type="match status" value="1"/>
</dbReference>
<dbReference type="InterPro" id="IPR006124">
    <property type="entry name" value="Metalloenzyme"/>
</dbReference>
<dbReference type="GO" id="GO:0043094">
    <property type="term" value="P:metabolic compound salvage"/>
    <property type="evidence" value="ECO:0007669"/>
    <property type="project" value="InterPro"/>
</dbReference>
<dbReference type="AlphaFoldDB" id="U3B621"/>
<evidence type="ECO:0000256" key="3">
    <source>
        <dbReference type="ARBA" id="ARBA00023211"/>
    </source>
</evidence>
<dbReference type="RefSeq" id="WP_021714558.1">
    <property type="nucleotide sequence ID" value="NZ_BATM01000044.1"/>
</dbReference>
<dbReference type="InterPro" id="IPR017850">
    <property type="entry name" value="Alkaline_phosphatase_core_sf"/>
</dbReference>
<dbReference type="PANTHER" id="PTHR21110">
    <property type="entry name" value="PHOSPHOPENTOMUTASE"/>
    <property type="match status" value="1"/>
</dbReference>
<keyword evidence="2" id="KW-0479">Metal-binding</keyword>
<keyword evidence="3" id="KW-0464">Manganese</keyword>
<evidence type="ECO:0000256" key="2">
    <source>
        <dbReference type="ARBA" id="ARBA00022723"/>
    </source>
</evidence>
<evidence type="ECO:0000313" key="5">
    <source>
        <dbReference type="EMBL" id="GAD80857.1"/>
    </source>
</evidence>
<dbReference type="InterPro" id="IPR010045">
    <property type="entry name" value="DeoB"/>
</dbReference>
<dbReference type="STRING" id="1219080.VEZ01S_44_00600"/>
<reference evidence="5 6" key="1">
    <citation type="submission" date="2013-09" db="EMBL/GenBank/DDBJ databases">
        <title>Whole genome shotgun sequence of Vibrio ezurae NBRC 102218.</title>
        <authorList>
            <person name="Yoshida I."/>
            <person name="Hosoyama A."/>
            <person name="Numata M."/>
            <person name="Hashimoto M."/>
            <person name="Hosoyama Y."/>
            <person name="Tsuchikane K."/>
            <person name="Noguchi M."/>
            <person name="Hirakata S."/>
            <person name="Ichikawa N."/>
            <person name="Ohji S."/>
            <person name="Yamazoe A."/>
            <person name="Fujita N."/>
        </authorList>
    </citation>
    <scope>NUCLEOTIDE SEQUENCE [LARGE SCALE GENOMIC DNA]</scope>
    <source>
        <strain evidence="5 6">NBRC 102218</strain>
    </source>
</reference>
<name>U3B621_9VIBR</name>
<comment type="caution">
    <text evidence="5">The sequence shown here is derived from an EMBL/GenBank/DDBJ whole genome shotgun (WGS) entry which is preliminary data.</text>
</comment>
<dbReference type="NCBIfam" id="NF009049">
    <property type="entry name" value="PRK12383.1"/>
    <property type="match status" value="1"/>
</dbReference>
<evidence type="ECO:0000259" key="4">
    <source>
        <dbReference type="Pfam" id="PF01676"/>
    </source>
</evidence>
<dbReference type="Proteomes" id="UP000016562">
    <property type="component" value="Unassembled WGS sequence"/>
</dbReference>
<comment type="similarity">
    <text evidence="1">Belongs to the phosphopentomutase family.</text>
</comment>
<keyword evidence="6" id="KW-1185">Reference proteome</keyword>
<feature type="domain" description="Metalloenzyme" evidence="4">
    <location>
        <begin position="3"/>
        <end position="390"/>
    </location>
</feature>
<dbReference type="OrthoDB" id="9769930at2"/>
<dbReference type="GO" id="GO:0008973">
    <property type="term" value="F:phosphopentomutase activity"/>
    <property type="evidence" value="ECO:0007669"/>
    <property type="project" value="InterPro"/>
</dbReference>
<evidence type="ECO:0000313" key="6">
    <source>
        <dbReference type="Proteomes" id="UP000016562"/>
    </source>
</evidence>
<dbReference type="GO" id="GO:0005829">
    <property type="term" value="C:cytosol"/>
    <property type="evidence" value="ECO:0007669"/>
    <property type="project" value="TreeGrafter"/>
</dbReference>
<accession>U3B621</accession>
<dbReference type="GO" id="GO:0009117">
    <property type="term" value="P:nucleotide metabolic process"/>
    <property type="evidence" value="ECO:0007669"/>
    <property type="project" value="InterPro"/>
</dbReference>
<dbReference type="Pfam" id="PF01676">
    <property type="entry name" value="Metalloenzyme"/>
    <property type="match status" value="1"/>
</dbReference>
<organism evidence="5 6">
    <name type="scientific">Vibrio ezurae NBRC 102218</name>
    <dbReference type="NCBI Taxonomy" id="1219080"/>
    <lineage>
        <taxon>Bacteria</taxon>
        <taxon>Pseudomonadati</taxon>
        <taxon>Pseudomonadota</taxon>
        <taxon>Gammaproteobacteria</taxon>
        <taxon>Vibrionales</taxon>
        <taxon>Vibrionaceae</taxon>
        <taxon>Vibrio</taxon>
    </lineage>
</organism>
<dbReference type="GO" id="GO:0000287">
    <property type="term" value="F:magnesium ion binding"/>
    <property type="evidence" value="ECO:0007669"/>
    <property type="project" value="InterPro"/>
</dbReference>
<dbReference type="PANTHER" id="PTHR21110:SF0">
    <property type="entry name" value="PHOSPHOPENTOMUTASE"/>
    <property type="match status" value="1"/>
</dbReference>